<dbReference type="Pfam" id="PF02867">
    <property type="entry name" value="Ribonuc_red_lgC"/>
    <property type="match status" value="1"/>
</dbReference>
<dbReference type="PANTHER" id="PTHR11573">
    <property type="entry name" value="RIBONUCLEOSIDE-DIPHOSPHATE REDUCTASE LARGE CHAIN"/>
    <property type="match status" value="1"/>
</dbReference>
<keyword evidence="6 10" id="KW-0067">ATP-binding</keyword>
<dbReference type="InterPro" id="IPR013509">
    <property type="entry name" value="RNR_lsu_N"/>
</dbReference>
<dbReference type="GO" id="GO:0009263">
    <property type="term" value="P:deoxyribonucleotide biosynthetic process"/>
    <property type="evidence" value="ECO:0007669"/>
    <property type="project" value="UniProtKB-KW"/>
</dbReference>
<dbReference type="PRINTS" id="PR01183">
    <property type="entry name" value="RIBORDTASEM1"/>
</dbReference>
<dbReference type="InterPro" id="IPR039718">
    <property type="entry name" value="Rrm1"/>
</dbReference>
<dbReference type="FunCoup" id="A0A0C3FP66">
    <property type="interactions" value="678"/>
</dbReference>
<dbReference type="EC" id="1.17.4.1" evidence="3 11"/>
<evidence type="ECO:0000259" key="13">
    <source>
        <dbReference type="PROSITE" id="PS51161"/>
    </source>
</evidence>
<protein>
    <recommendedName>
        <fullName evidence="3 11">Ribonucleoside-diphosphate reductase</fullName>
        <ecNumber evidence="3 11">1.17.4.1</ecNumber>
    </recommendedName>
</protein>
<name>A0A0C3FP66_PILCF</name>
<evidence type="ECO:0000256" key="1">
    <source>
        <dbReference type="ARBA" id="ARBA00010406"/>
    </source>
</evidence>
<reference evidence="15" key="2">
    <citation type="submission" date="2015-01" db="EMBL/GenBank/DDBJ databases">
        <title>Evolutionary Origins and Diversification of the Mycorrhizal Mutualists.</title>
        <authorList>
            <consortium name="DOE Joint Genome Institute"/>
            <consortium name="Mycorrhizal Genomics Consortium"/>
            <person name="Kohler A."/>
            <person name="Kuo A."/>
            <person name="Nagy L.G."/>
            <person name="Floudas D."/>
            <person name="Copeland A."/>
            <person name="Barry K.W."/>
            <person name="Cichocki N."/>
            <person name="Veneault-Fourrey C."/>
            <person name="LaButti K."/>
            <person name="Lindquist E.A."/>
            <person name="Lipzen A."/>
            <person name="Lundell T."/>
            <person name="Morin E."/>
            <person name="Murat C."/>
            <person name="Riley R."/>
            <person name="Ohm R."/>
            <person name="Sun H."/>
            <person name="Tunlid A."/>
            <person name="Henrissat B."/>
            <person name="Grigoriev I.V."/>
            <person name="Hibbett D.S."/>
            <person name="Martin F."/>
        </authorList>
    </citation>
    <scope>NUCLEOTIDE SEQUENCE [LARGE SCALE GENOMIC DNA]</scope>
    <source>
        <strain evidence="15">F 1598</strain>
    </source>
</reference>
<keyword evidence="4" id="KW-0021">Allosteric enzyme</keyword>
<dbReference type="InterPro" id="IPR000788">
    <property type="entry name" value="RNR_lg_C"/>
</dbReference>
<dbReference type="InterPro" id="IPR008926">
    <property type="entry name" value="RNR_R1-su_N"/>
</dbReference>
<evidence type="ECO:0000313" key="14">
    <source>
        <dbReference type="EMBL" id="KIM81026.1"/>
    </source>
</evidence>
<dbReference type="Pfam" id="PF03477">
    <property type="entry name" value="ATP-cone"/>
    <property type="match status" value="1"/>
</dbReference>
<keyword evidence="15" id="KW-1185">Reference proteome</keyword>
<dbReference type="Pfam" id="PF00317">
    <property type="entry name" value="Ribonuc_red_lgN"/>
    <property type="match status" value="1"/>
</dbReference>
<dbReference type="AlphaFoldDB" id="A0A0C3FP66"/>
<dbReference type="PANTHER" id="PTHR11573:SF6">
    <property type="entry name" value="RIBONUCLEOSIDE-DIPHOSPHATE REDUCTASE LARGE SUBUNIT"/>
    <property type="match status" value="1"/>
</dbReference>
<accession>A0A0C3FP66</accession>
<comment type="catalytic activity">
    <reaction evidence="11">
        <text>a 2'-deoxyribonucleoside 5'-diphosphate + [thioredoxin]-disulfide + H2O = a ribonucleoside 5'-diphosphate + [thioredoxin]-dithiol</text>
        <dbReference type="Rhea" id="RHEA:23252"/>
        <dbReference type="Rhea" id="RHEA-COMP:10698"/>
        <dbReference type="Rhea" id="RHEA-COMP:10700"/>
        <dbReference type="ChEBI" id="CHEBI:15377"/>
        <dbReference type="ChEBI" id="CHEBI:29950"/>
        <dbReference type="ChEBI" id="CHEBI:50058"/>
        <dbReference type="ChEBI" id="CHEBI:57930"/>
        <dbReference type="ChEBI" id="CHEBI:73316"/>
        <dbReference type="EC" id="1.17.4.1"/>
    </reaction>
</comment>
<evidence type="ECO:0000256" key="5">
    <source>
        <dbReference type="ARBA" id="ARBA00022741"/>
    </source>
</evidence>
<dbReference type="InParanoid" id="A0A0C3FP66"/>
<dbReference type="Gene3D" id="3.20.70.20">
    <property type="match status" value="1"/>
</dbReference>
<feature type="domain" description="ATP-cone" evidence="13">
    <location>
        <begin position="2"/>
        <end position="93"/>
    </location>
</feature>
<evidence type="ECO:0000256" key="12">
    <source>
        <dbReference type="SAM" id="MobiDB-lite"/>
    </source>
</evidence>
<comment type="function">
    <text evidence="9 11">Provides the precursors necessary for DNA synthesis. Catalyzes the biosynthesis of deoxyribonucleotides from the corresponding ribonucleotides.</text>
</comment>
<dbReference type="GO" id="GO:0004748">
    <property type="term" value="F:ribonucleoside-diphosphate reductase activity, thioredoxin disulfide as acceptor"/>
    <property type="evidence" value="ECO:0007669"/>
    <property type="project" value="UniProtKB-EC"/>
</dbReference>
<evidence type="ECO:0000256" key="7">
    <source>
        <dbReference type="ARBA" id="ARBA00023002"/>
    </source>
</evidence>
<comment type="similarity">
    <text evidence="1 11">Belongs to the ribonucleoside diphosphate reductase large chain family.</text>
</comment>
<gene>
    <name evidence="14" type="ORF">PILCRDRAFT_821861</name>
</gene>
<evidence type="ECO:0000313" key="15">
    <source>
        <dbReference type="Proteomes" id="UP000054166"/>
    </source>
</evidence>
<evidence type="ECO:0000256" key="4">
    <source>
        <dbReference type="ARBA" id="ARBA00022533"/>
    </source>
</evidence>
<dbReference type="OrthoDB" id="3000483at2759"/>
<sequence length="890" mass="99099">MAYVFKRGGRKERVQFDKITARINKLCYGLDLDYVDPIEVTQKVIAGVYQGVTTVELDNLASETAAYLTTKHPDYAVLAARIAISNLHKETTKNFSQLIKDLHNYVNPKNGKAAGMISKETYDIVQANAAVLDSAIIYDRDFHYNYFGFKTLERSYLLRINGRVAERPQHMIMRVAVGIHGSDIERVLETYNLMSERYFTHASPTLFNAGTPHPQMSSCFLVCMKDDSIEGIYDTLKNCAMISKTAGGIGLNIHCIRATGSYIAGTNGYSNGIVPMLRAYDATARYVDQGGNKRPGAFAIYLEPWHDDIFDFIDLRKNHGKEEARARDLFYALWIPDLFMKRVEANADWSLFCPNEAPGMADVHSAEFEALYEKYEKEGRQRRTIPAQKLWYAILEAQIETGGPFMVYKDAANAKSNQQNVGTIKSSNLCTEIIEYSSPDETAVCNLASLALPTYIKDGKYDFNKLHAVTKHVAFNLNRIIDVNYYPIPEARRSNFRHRPIGVGVQGLADTFMALHMPFDSPEAKELNIQIFETIYHGALEASCEIAAQDGPYETWVGSPAEQGQLQYDLWGVTPTDLWDWSGLKQKIAQHGLRNSLLVAPMPTASTSQMLGFNECFEPYTSNIYTRRVLAGEFQVVCPWLLRELVDLGLWNDQMKNMIIAHNGSVQNIPAIPDNVKAIYKTVWEISQKKVLDLAADRGAYICQSQSLNVHLQAPTLGQLTSMHFYGWKKGLKTGMYYLRTRPAAQAIQFTVDQSVLKDAKTANTKAASAVVEKKNRASRGGVTSPFPSPSPSPVRIPARAGAPVAIKQEPITPSLTPPPTSSGLVFPPPSAASLEQATSSLSLDDKTKSAAEIDPEFAAALQRQRDRELEEAQMLCSIENKEACLMCSG</sequence>
<dbReference type="SUPFAM" id="SSF48168">
    <property type="entry name" value="R1 subunit of ribonucleotide reductase, N-terminal domain"/>
    <property type="match status" value="1"/>
</dbReference>
<keyword evidence="8 11" id="KW-0215">Deoxyribonucleotide synthesis</keyword>
<dbReference type="HOGENOM" id="CLU_000404_1_0_1"/>
<dbReference type="CDD" id="cd01679">
    <property type="entry name" value="RNR_I"/>
    <property type="match status" value="1"/>
</dbReference>
<evidence type="ECO:0000256" key="11">
    <source>
        <dbReference type="RuleBase" id="RU003410"/>
    </source>
</evidence>
<evidence type="ECO:0000256" key="10">
    <source>
        <dbReference type="PROSITE-ProRule" id="PRU00492"/>
    </source>
</evidence>
<dbReference type="FunFam" id="3.20.70.20:FF:000010">
    <property type="entry name" value="Ribonucleoside-diphosphate reductase"/>
    <property type="match status" value="1"/>
</dbReference>
<evidence type="ECO:0000256" key="6">
    <source>
        <dbReference type="ARBA" id="ARBA00022840"/>
    </source>
</evidence>
<dbReference type="PROSITE" id="PS51161">
    <property type="entry name" value="ATP_CONE"/>
    <property type="match status" value="1"/>
</dbReference>
<dbReference type="PROSITE" id="PS00089">
    <property type="entry name" value="RIBORED_LARGE"/>
    <property type="match status" value="1"/>
</dbReference>
<reference evidence="14 15" key="1">
    <citation type="submission" date="2014-04" db="EMBL/GenBank/DDBJ databases">
        <authorList>
            <consortium name="DOE Joint Genome Institute"/>
            <person name="Kuo A."/>
            <person name="Tarkka M."/>
            <person name="Buscot F."/>
            <person name="Kohler A."/>
            <person name="Nagy L.G."/>
            <person name="Floudas D."/>
            <person name="Copeland A."/>
            <person name="Barry K.W."/>
            <person name="Cichocki N."/>
            <person name="Veneault-Fourrey C."/>
            <person name="LaButti K."/>
            <person name="Lindquist E.A."/>
            <person name="Lipzen A."/>
            <person name="Lundell T."/>
            <person name="Morin E."/>
            <person name="Murat C."/>
            <person name="Sun H."/>
            <person name="Tunlid A."/>
            <person name="Henrissat B."/>
            <person name="Grigoriev I.V."/>
            <person name="Hibbett D.S."/>
            <person name="Martin F."/>
            <person name="Nordberg H.P."/>
            <person name="Cantor M.N."/>
            <person name="Hua S.X."/>
        </authorList>
    </citation>
    <scope>NUCLEOTIDE SEQUENCE [LARGE SCALE GENOMIC DNA]</scope>
    <source>
        <strain evidence="14 15">F 1598</strain>
    </source>
</reference>
<dbReference type="SUPFAM" id="SSF51998">
    <property type="entry name" value="PFL-like glycyl radical enzymes"/>
    <property type="match status" value="1"/>
</dbReference>
<feature type="region of interest" description="Disordered" evidence="12">
    <location>
        <begin position="810"/>
        <end position="840"/>
    </location>
</feature>
<comment type="subunit">
    <text evidence="2">Heterodimer of a large and a small subunit.</text>
</comment>
<keyword evidence="7 11" id="KW-0560">Oxidoreductase</keyword>
<dbReference type="InterPro" id="IPR005144">
    <property type="entry name" value="ATP-cone_dom"/>
</dbReference>
<dbReference type="EMBL" id="KN833001">
    <property type="protein sequence ID" value="KIM81026.1"/>
    <property type="molecule type" value="Genomic_DNA"/>
</dbReference>
<dbReference type="Proteomes" id="UP000054166">
    <property type="component" value="Unassembled WGS sequence"/>
</dbReference>
<evidence type="ECO:0000256" key="2">
    <source>
        <dbReference type="ARBA" id="ARBA00011771"/>
    </source>
</evidence>
<dbReference type="STRING" id="765440.A0A0C3FP66"/>
<evidence type="ECO:0000256" key="9">
    <source>
        <dbReference type="ARBA" id="ARBA00024942"/>
    </source>
</evidence>
<dbReference type="NCBIfam" id="TIGR02506">
    <property type="entry name" value="NrdE_NrdA"/>
    <property type="match status" value="1"/>
</dbReference>
<dbReference type="UniPathway" id="UPA00326"/>
<keyword evidence="5 10" id="KW-0547">Nucleotide-binding</keyword>
<feature type="region of interest" description="Disordered" evidence="12">
    <location>
        <begin position="771"/>
        <end position="796"/>
    </location>
</feature>
<feature type="compositionally biased region" description="Pro residues" evidence="12">
    <location>
        <begin position="816"/>
        <end position="831"/>
    </location>
</feature>
<dbReference type="GO" id="GO:0005971">
    <property type="term" value="C:ribonucleoside-diphosphate reductase complex"/>
    <property type="evidence" value="ECO:0007669"/>
    <property type="project" value="TreeGrafter"/>
</dbReference>
<evidence type="ECO:0000256" key="8">
    <source>
        <dbReference type="ARBA" id="ARBA00023116"/>
    </source>
</evidence>
<dbReference type="GO" id="GO:0005524">
    <property type="term" value="F:ATP binding"/>
    <property type="evidence" value="ECO:0007669"/>
    <property type="project" value="UniProtKB-UniRule"/>
</dbReference>
<proteinExistence type="inferred from homology"/>
<evidence type="ECO:0000256" key="3">
    <source>
        <dbReference type="ARBA" id="ARBA00012274"/>
    </source>
</evidence>
<dbReference type="InterPro" id="IPR013346">
    <property type="entry name" value="NrdE_NrdA_C"/>
</dbReference>
<organism evidence="14 15">
    <name type="scientific">Piloderma croceum (strain F 1598)</name>
    <dbReference type="NCBI Taxonomy" id="765440"/>
    <lineage>
        <taxon>Eukaryota</taxon>
        <taxon>Fungi</taxon>
        <taxon>Dikarya</taxon>
        <taxon>Basidiomycota</taxon>
        <taxon>Agaricomycotina</taxon>
        <taxon>Agaricomycetes</taxon>
        <taxon>Agaricomycetidae</taxon>
        <taxon>Atheliales</taxon>
        <taxon>Atheliaceae</taxon>
        <taxon>Piloderma</taxon>
    </lineage>
</organism>